<dbReference type="Gene3D" id="3.40.50.20">
    <property type="match status" value="1"/>
</dbReference>
<dbReference type="InterPro" id="IPR018357">
    <property type="entry name" value="Hexapep_transf_CS"/>
</dbReference>
<dbReference type="NCBIfam" id="TIGR03570">
    <property type="entry name" value="NeuD_NnaD"/>
    <property type="match status" value="1"/>
</dbReference>
<dbReference type="EMBL" id="JBJHQH010000001">
    <property type="protein sequence ID" value="MFK9089951.1"/>
    <property type="molecule type" value="Genomic_DNA"/>
</dbReference>
<keyword evidence="1" id="KW-0808">Transferase</keyword>
<proteinExistence type="predicted"/>
<feature type="domain" description="PglD N-terminal" evidence="3">
    <location>
        <begin position="2"/>
        <end position="81"/>
    </location>
</feature>
<keyword evidence="5" id="KW-1185">Reference proteome</keyword>
<dbReference type="Pfam" id="PF17836">
    <property type="entry name" value="PglD_N"/>
    <property type="match status" value="1"/>
</dbReference>
<dbReference type="InterPro" id="IPR041561">
    <property type="entry name" value="PglD_N"/>
</dbReference>
<sequence length="216" mass="23234">MNIAVIGRGGHSKVVSDMIFSNGDHQIVGYLDDKYEHIRLIGNTFCGPISSSKRLISHFKDIKFVNAIGDNKIRQGIVRKLNLPDEYYLTIIHKSAIISQSAKIGFGTVVMPNVVINANTNVGSHSIINTGSIIEHDSIIGNFSHVCPGATLTGAVQLGEGDFIGAGATIIPNIHIGEWTIVGAGSTVIHDIPSYCTVMGIPATVKKYNQRRAEVK</sequence>
<dbReference type="InterPro" id="IPR050179">
    <property type="entry name" value="Trans_hexapeptide_repeat"/>
</dbReference>
<evidence type="ECO:0000313" key="4">
    <source>
        <dbReference type="EMBL" id="MFK9089951.1"/>
    </source>
</evidence>
<comment type="caution">
    <text evidence="4">The sequence shown here is derived from an EMBL/GenBank/DDBJ whole genome shotgun (WGS) entry which is preliminary data.</text>
</comment>
<evidence type="ECO:0000256" key="2">
    <source>
        <dbReference type="ARBA" id="ARBA00022737"/>
    </source>
</evidence>
<dbReference type="PANTHER" id="PTHR43300:SF7">
    <property type="entry name" value="UDP-N-ACETYLBACILLOSAMINE N-ACETYLTRANSFERASE"/>
    <property type="match status" value="1"/>
</dbReference>
<organism evidence="4 5">
    <name type="scientific">Bacillus salipaludis</name>
    <dbReference type="NCBI Taxonomy" id="2547811"/>
    <lineage>
        <taxon>Bacteria</taxon>
        <taxon>Bacillati</taxon>
        <taxon>Bacillota</taxon>
        <taxon>Bacilli</taxon>
        <taxon>Bacillales</taxon>
        <taxon>Bacillaceae</taxon>
        <taxon>Bacillus</taxon>
    </lineage>
</organism>
<protein>
    <submittedName>
        <fullName evidence="4">Acetyltransferase</fullName>
    </submittedName>
</protein>
<evidence type="ECO:0000313" key="5">
    <source>
        <dbReference type="Proteomes" id="UP001623041"/>
    </source>
</evidence>
<dbReference type="InterPro" id="IPR020019">
    <property type="entry name" value="AcTrfase_PglD-like"/>
</dbReference>
<dbReference type="SUPFAM" id="SSF51161">
    <property type="entry name" value="Trimeric LpxA-like enzymes"/>
    <property type="match status" value="1"/>
</dbReference>
<keyword evidence="2" id="KW-0677">Repeat</keyword>
<dbReference type="Gene3D" id="2.160.10.10">
    <property type="entry name" value="Hexapeptide repeat proteins"/>
    <property type="match status" value="1"/>
</dbReference>
<evidence type="ECO:0000256" key="1">
    <source>
        <dbReference type="ARBA" id="ARBA00022679"/>
    </source>
</evidence>
<gene>
    <name evidence="4" type="ORF">ACJEBI_00455</name>
</gene>
<name>A0ABW8R929_9BACI</name>
<dbReference type="Proteomes" id="UP001623041">
    <property type="component" value="Unassembled WGS sequence"/>
</dbReference>
<dbReference type="RefSeq" id="WP_406578673.1">
    <property type="nucleotide sequence ID" value="NZ_JBJHQH010000001.1"/>
</dbReference>
<dbReference type="PANTHER" id="PTHR43300">
    <property type="entry name" value="ACETYLTRANSFERASE"/>
    <property type="match status" value="1"/>
</dbReference>
<dbReference type="PROSITE" id="PS00101">
    <property type="entry name" value="HEXAPEP_TRANSFERASES"/>
    <property type="match status" value="1"/>
</dbReference>
<accession>A0ABW8R929</accession>
<reference evidence="4 5" key="1">
    <citation type="submission" date="2024-11" db="EMBL/GenBank/DDBJ databases">
        <authorList>
            <person name="Lucas J.A."/>
        </authorList>
    </citation>
    <scope>NUCLEOTIDE SEQUENCE [LARGE SCALE GENOMIC DNA]</scope>
    <source>
        <strain evidence="4 5">Z 5.4</strain>
    </source>
</reference>
<dbReference type="CDD" id="cd03360">
    <property type="entry name" value="LbH_AT_putative"/>
    <property type="match status" value="1"/>
</dbReference>
<evidence type="ECO:0000259" key="3">
    <source>
        <dbReference type="Pfam" id="PF17836"/>
    </source>
</evidence>
<dbReference type="InterPro" id="IPR011004">
    <property type="entry name" value="Trimer_LpxA-like_sf"/>
</dbReference>